<dbReference type="Pfam" id="PF00067">
    <property type="entry name" value="p450"/>
    <property type="match status" value="1"/>
</dbReference>
<keyword evidence="8" id="KW-0472">Membrane</keyword>
<dbReference type="InterPro" id="IPR017972">
    <property type="entry name" value="Cyt_P450_CS"/>
</dbReference>
<organism evidence="9 10">
    <name type="scientific">Aaosphaeria arxii CBS 175.79</name>
    <dbReference type="NCBI Taxonomy" id="1450172"/>
    <lineage>
        <taxon>Eukaryota</taxon>
        <taxon>Fungi</taxon>
        <taxon>Dikarya</taxon>
        <taxon>Ascomycota</taxon>
        <taxon>Pezizomycotina</taxon>
        <taxon>Dothideomycetes</taxon>
        <taxon>Pleosporomycetidae</taxon>
        <taxon>Pleosporales</taxon>
        <taxon>Pleosporales incertae sedis</taxon>
        <taxon>Aaosphaeria</taxon>
    </lineage>
</organism>
<evidence type="ECO:0000256" key="1">
    <source>
        <dbReference type="ARBA" id="ARBA00001971"/>
    </source>
</evidence>
<keyword evidence="5 6" id="KW-0408">Iron</keyword>
<gene>
    <name evidence="9" type="ORF">BU24DRAFT_492937</name>
</gene>
<dbReference type="GO" id="GO:0016705">
    <property type="term" value="F:oxidoreductase activity, acting on paired donors, with incorporation or reduction of molecular oxygen"/>
    <property type="evidence" value="ECO:0007669"/>
    <property type="project" value="InterPro"/>
</dbReference>
<keyword evidence="4 6" id="KW-0479">Metal-binding</keyword>
<dbReference type="PANTHER" id="PTHR24304:SF2">
    <property type="entry name" value="24-HYDROXYCHOLESTEROL 7-ALPHA-HYDROXYLASE"/>
    <property type="match status" value="1"/>
</dbReference>
<comment type="cofactor">
    <cofactor evidence="1 6">
        <name>heme</name>
        <dbReference type="ChEBI" id="CHEBI:30413"/>
    </cofactor>
</comment>
<dbReference type="OrthoDB" id="1470350at2759"/>
<dbReference type="InterPro" id="IPR036396">
    <property type="entry name" value="Cyt_P450_sf"/>
</dbReference>
<keyword evidence="8" id="KW-1133">Transmembrane helix</keyword>
<dbReference type="Gene3D" id="1.10.630.10">
    <property type="entry name" value="Cytochrome P450"/>
    <property type="match status" value="1"/>
</dbReference>
<feature type="transmembrane region" description="Helical" evidence="8">
    <location>
        <begin position="20"/>
        <end position="41"/>
    </location>
</feature>
<dbReference type="EMBL" id="ML978070">
    <property type="protein sequence ID" value="KAF2014264.1"/>
    <property type="molecule type" value="Genomic_DNA"/>
</dbReference>
<keyword evidence="3 6" id="KW-0349">Heme</keyword>
<evidence type="ECO:0000256" key="8">
    <source>
        <dbReference type="SAM" id="Phobius"/>
    </source>
</evidence>
<evidence type="ECO:0000313" key="10">
    <source>
        <dbReference type="Proteomes" id="UP000799778"/>
    </source>
</evidence>
<keyword evidence="10" id="KW-1185">Reference proteome</keyword>
<dbReference type="GO" id="GO:0005506">
    <property type="term" value="F:iron ion binding"/>
    <property type="evidence" value="ECO:0007669"/>
    <property type="project" value="InterPro"/>
</dbReference>
<dbReference type="PRINTS" id="PR00465">
    <property type="entry name" value="EP450IV"/>
</dbReference>
<keyword evidence="7" id="KW-0560">Oxidoreductase</keyword>
<dbReference type="Proteomes" id="UP000799778">
    <property type="component" value="Unassembled WGS sequence"/>
</dbReference>
<proteinExistence type="inferred from homology"/>
<dbReference type="InterPro" id="IPR002403">
    <property type="entry name" value="Cyt_P450_E_grp-IV"/>
</dbReference>
<dbReference type="InterPro" id="IPR050529">
    <property type="entry name" value="CYP450_sterol_14alpha_dmase"/>
</dbReference>
<evidence type="ECO:0000256" key="6">
    <source>
        <dbReference type="PIRSR" id="PIRSR602403-1"/>
    </source>
</evidence>
<keyword evidence="7" id="KW-0503">Monooxygenase</keyword>
<evidence type="ECO:0000256" key="7">
    <source>
        <dbReference type="RuleBase" id="RU000461"/>
    </source>
</evidence>
<dbReference type="CDD" id="cd11040">
    <property type="entry name" value="CYP7_CYP8-like"/>
    <property type="match status" value="1"/>
</dbReference>
<evidence type="ECO:0000256" key="5">
    <source>
        <dbReference type="ARBA" id="ARBA00023004"/>
    </source>
</evidence>
<evidence type="ECO:0000256" key="4">
    <source>
        <dbReference type="ARBA" id="ARBA00022723"/>
    </source>
</evidence>
<dbReference type="GO" id="GO:0020037">
    <property type="term" value="F:heme binding"/>
    <property type="evidence" value="ECO:0007669"/>
    <property type="project" value="InterPro"/>
</dbReference>
<evidence type="ECO:0000256" key="3">
    <source>
        <dbReference type="ARBA" id="ARBA00022617"/>
    </source>
</evidence>
<dbReference type="InterPro" id="IPR001128">
    <property type="entry name" value="Cyt_P450"/>
</dbReference>
<name>A0A6A5XPI8_9PLEO</name>
<keyword evidence="8" id="KW-0812">Transmembrane</keyword>
<sequence length="532" mass="59826">MFFTVIKDSSGWLAGVHPVVLVLLSSIIAVGVLCLGFRLWAFTIKPAFRPYEPRELPYWIPVLGHAVQYVKSGQDVITRARKYFGDTRAPFALTLGGEKMFFLTDPKQVADFHKNTTSLAFDKIAQELSTTFGVSQKTLQTTYRRPNSEEVDVPAKIMQIQNPRNKSLAELNNDFWKQQLVPGPLYYKLQDECLQYLDNSLKPESIAHNYKGPTDEKGTTVSLLRLMQDVLMDAALRAFFGDKMMELEPNLIRDFIDFDEDNWKLWYKWPDAKEMFAAKSKLSKSVQRWLNTPEEERPGAAFIVETFEKTQRAMGTPIEDLANILVLIIFVANTNTYKVCFWALAYILNDPDLLHKVQQESAAAFQADGTLSTKQLMDSSPWIAAVFHEALRWCSASTSLRLVTAPTIIGGKELPVGSRVAVPARQTLFMPEAFGDDADVFNPERFIRDEKLTKSPSYKPFGGGTTYCPGRFIARQECSVVIAILLKNFNTDVLGEGKAPELDLTKPTTGLVTPKDGQDVIVRLSPKSEILP</sequence>
<evidence type="ECO:0000256" key="2">
    <source>
        <dbReference type="ARBA" id="ARBA00010617"/>
    </source>
</evidence>
<evidence type="ECO:0000313" key="9">
    <source>
        <dbReference type="EMBL" id="KAF2014264.1"/>
    </source>
</evidence>
<dbReference type="AlphaFoldDB" id="A0A6A5XPI8"/>
<protein>
    <submittedName>
        <fullName evidence="9">Cytochrome P450</fullName>
    </submittedName>
</protein>
<dbReference type="PROSITE" id="PS00086">
    <property type="entry name" value="CYTOCHROME_P450"/>
    <property type="match status" value="1"/>
</dbReference>
<dbReference type="GO" id="GO:0008395">
    <property type="term" value="F:steroid hydroxylase activity"/>
    <property type="evidence" value="ECO:0007669"/>
    <property type="project" value="TreeGrafter"/>
</dbReference>
<dbReference type="GeneID" id="54291323"/>
<reference evidence="9" key="1">
    <citation type="journal article" date="2020" name="Stud. Mycol.">
        <title>101 Dothideomycetes genomes: a test case for predicting lifestyles and emergence of pathogens.</title>
        <authorList>
            <person name="Haridas S."/>
            <person name="Albert R."/>
            <person name="Binder M."/>
            <person name="Bloem J."/>
            <person name="Labutti K."/>
            <person name="Salamov A."/>
            <person name="Andreopoulos B."/>
            <person name="Baker S."/>
            <person name="Barry K."/>
            <person name="Bills G."/>
            <person name="Bluhm B."/>
            <person name="Cannon C."/>
            <person name="Castanera R."/>
            <person name="Culley D."/>
            <person name="Daum C."/>
            <person name="Ezra D."/>
            <person name="Gonzalez J."/>
            <person name="Henrissat B."/>
            <person name="Kuo A."/>
            <person name="Liang C."/>
            <person name="Lipzen A."/>
            <person name="Lutzoni F."/>
            <person name="Magnuson J."/>
            <person name="Mondo S."/>
            <person name="Nolan M."/>
            <person name="Ohm R."/>
            <person name="Pangilinan J."/>
            <person name="Park H.-J."/>
            <person name="Ramirez L."/>
            <person name="Alfaro M."/>
            <person name="Sun H."/>
            <person name="Tritt A."/>
            <person name="Yoshinaga Y."/>
            <person name="Zwiers L.-H."/>
            <person name="Turgeon B."/>
            <person name="Goodwin S."/>
            <person name="Spatafora J."/>
            <person name="Crous P."/>
            <person name="Grigoriev I."/>
        </authorList>
    </citation>
    <scope>NUCLEOTIDE SEQUENCE</scope>
    <source>
        <strain evidence="9">CBS 175.79</strain>
    </source>
</reference>
<feature type="transmembrane region" description="Helical" evidence="8">
    <location>
        <begin position="321"/>
        <end position="348"/>
    </location>
</feature>
<dbReference type="PANTHER" id="PTHR24304">
    <property type="entry name" value="CYTOCHROME P450 FAMILY 7"/>
    <property type="match status" value="1"/>
</dbReference>
<dbReference type="RefSeq" id="XP_033382603.1">
    <property type="nucleotide sequence ID" value="XM_033533926.1"/>
</dbReference>
<dbReference type="SUPFAM" id="SSF48264">
    <property type="entry name" value="Cytochrome P450"/>
    <property type="match status" value="1"/>
</dbReference>
<comment type="similarity">
    <text evidence="2 7">Belongs to the cytochrome P450 family.</text>
</comment>
<accession>A0A6A5XPI8</accession>
<feature type="binding site" description="axial binding residue" evidence="6">
    <location>
        <position position="468"/>
    </location>
    <ligand>
        <name>heme</name>
        <dbReference type="ChEBI" id="CHEBI:30413"/>
    </ligand>
    <ligandPart>
        <name>Fe</name>
        <dbReference type="ChEBI" id="CHEBI:18248"/>
    </ligandPart>
</feature>